<dbReference type="SUPFAM" id="SSF55120">
    <property type="entry name" value="Pseudouridine synthase"/>
    <property type="match status" value="1"/>
</dbReference>
<dbReference type="KEGG" id="bman:114249775"/>
<dbReference type="NCBIfam" id="TIGR00071">
    <property type="entry name" value="hisT_truA"/>
    <property type="match status" value="1"/>
</dbReference>
<dbReference type="GO" id="GO:0005737">
    <property type="term" value="C:cytoplasm"/>
    <property type="evidence" value="ECO:0007669"/>
    <property type="project" value="TreeGrafter"/>
</dbReference>
<dbReference type="HAMAP" id="MF_00171">
    <property type="entry name" value="TruA"/>
    <property type="match status" value="1"/>
</dbReference>
<dbReference type="GO" id="GO:0005634">
    <property type="term" value="C:nucleus"/>
    <property type="evidence" value="ECO:0007669"/>
    <property type="project" value="TreeGrafter"/>
</dbReference>
<dbReference type="InterPro" id="IPR020103">
    <property type="entry name" value="PsdUridine_synth_cat_dom_sf"/>
</dbReference>
<protein>
    <submittedName>
        <fullName evidence="6">tRNA pseudouridine(38/39) synthase isoform X1</fullName>
    </submittedName>
</protein>
<dbReference type="Proteomes" id="UP000504629">
    <property type="component" value="Unplaced"/>
</dbReference>
<dbReference type="Pfam" id="PF01416">
    <property type="entry name" value="PseudoU_synth_1"/>
    <property type="match status" value="1"/>
</dbReference>
<dbReference type="RefSeq" id="XP_028039272.1">
    <property type="nucleotide sequence ID" value="XM_028183471.1"/>
</dbReference>
<dbReference type="PANTHER" id="PTHR11142">
    <property type="entry name" value="PSEUDOURIDYLATE SYNTHASE"/>
    <property type="match status" value="1"/>
</dbReference>
<gene>
    <name evidence="6" type="primary">LOC114249775</name>
</gene>
<evidence type="ECO:0000313" key="6">
    <source>
        <dbReference type="RefSeq" id="XP_028039272.1"/>
    </source>
</evidence>
<comment type="similarity">
    <text evidence="1">Belongs to the tRNA pseudouridine synthase TruA family.</text>
</comment>
<dbReference type="InterPro" id="IPR020097">
    <property type="entry name" value="PsdUridine_synth_TruA_a/b_dom"/>
</dbReference>
<dbReference type="InterPro" id="IPR041707">
    <property type="entry name" value="Pus3-like"/>
</dbReference>
<evidence type="ECO:0000256" key="1">
    <source>
        <dbReference type="ARBA" id="ARBA00009375"/>
    </source>
</evidence>
<dbReference type="GO" id="GO:0003723">
    <property type="term" value="F:RNA binding"/>
    <property type="evidence" value="ECO:0007669"/>
    <property type="project" value="InterPro"/>
</dbReference>
<evidence type="ECO:0000259" key="4">
    <source>
        <dbReference type="Pfam" id="PF01416"/>
    </source>
</evidence>
<dbReference type="InterPro" id="IPR020095">
    <property type="entry name" value="PsdUridine_synth_TruA_C"/>
</dbReference>
<sequence>MEKLPPKQKINRNATREELLKLDKNDLVEKIIQLQAHNTQLKNIINKTTPCDGQKQKKVDQREFMFEKCHYRHVLLRVSYLGWEYQGLAVQENTTQTVEYHLFEALKRACLIQSRETSNYHRCGRTDKGVSSFGQVISICLRSKHSPEEQNKPSCIRNEIPYSKLLNRLLPKHIKVIAWMPIPQDRPDYSARFDCKKRSYKYYFPHSGLNLPAMLEACRHMIGSHDFRHLCKMDVGNGVLEFIRRIMNVDIVPVDVNDVDKPTSMYYLLIEGNAFLWHQIRCIMGVLLLIGEEKERPDVVLELLDVEKNRGKPQYSMASDLPLNLFKCAYEIEDTNRWVYEREALITLISDLRTEWTMHAVKTTMIQDYIRELEKVPLASEMEDRAHDECERDEIVSYAACLLQGVKPKNYTPLMKRPTCSTLHEKIAHYKKRRKIITS</sequence>
<dbReference type="Gene3D" id="3.30.70.660">
    <property type="entry name" value="Pseudouridine synthase I, catalytic domain, C-terminal subdomain"/>
    <property type="match status" value="1"/>
</dbReference>
<name>A0A6J2KEC3_BOMMA</name>
<keyword evidence="2" id="KW-0819">tRNA processing</keyword>
<dbReference type="GO" id="GO:0031119">
    <property type="term" value="P:tRNA pseudouridine synthesis"/>
    <property type="evidence" value="ECO:0007669"/>
    <property type="project" value="TreeGrafter"/>
</dbReference>
<keyword evidence="5" id="KW-1185">Reference proteome</keyword>
<evidence type="ECO:0000256" key="3">
    <source>
        <dbReference type="ARBA" id="ARBA00023235"/>
    </source>
</evidence>
<dbReference type="OrthoDB" id="25767at2759"/>
<dbReference type="GeneID" id="114249775"/>
<dbReference type="AlphaFoldDB" id="A0A6J2KEC3"/>
<dbReference type="GO" id="GO:0009982">
    <property type="term" value="F:pseudouridine synthase activity"/>
    <property type="evidence" value="ECO:0007669"/>
    <property type="project" value="InterPro"/>
</dbReference>
<dbReference type="CDD" id="cd02569">
    <property type="entry name" value="PseudoU_synth_ScPus3"/>
    <property type="match status" value="1"/>
</dbReference>
<evidence type="ECO:0000313" key="5">
    <source>
        <dbReference type="Proteomes" id="UP000504629"/>
    </source>
</evidence>
<accession>A0A6J2KEC3</accession>
<dbReference type="InterPro" id="IPR020094">
    <property type="entry name" value="TruA/RsuA/RluB/E/F_N"/>
</dbReference>
<dbReference type="Gene3D" id="3.30.70.580">
    <property type="entry name" value="Pseudouridine synthase I, catalytic domain, N-terminal subdomain"/>
    <property type="match status" value="1"/>
</dbReference>
<dbReference type="InterPro" id="IPR001406">
    <property type="entry name" value="PsdUridine_synth_TruA"/>
</dbReference>
<dbReference type="FunFam" id="3.30.70.580:FF:000007">
    <property type="entry name" value="tRNA pseudouridine synthase"/>
    <property type="match status" value="1"/>
</dbReference>
<dbReference type="PANTHER" id="PTHR11142:SF5">
    <property type="entry name" value="TRNA PSEUDOURIDINE(38_39) SYNTHASE"/>
    <property type="match status" value="1"/>
</dbReference>
<evidence type="ECO:0000256" key="2">
    <source>
        <dbReference type="ARBA" id="ARBA00022694"/>
    </source>
</evidence>
<proteinExistence type="inferred from homology"/>
<keyword evidence="3" id="KW-0413">Isomerase</keyword>
<dbReference type="GO" id="GO:1990481">
    <property type="term" value="P:mRNA pseudouridine synthesis"/>
    <property type="evidence" value="ECO:0007669"/>
    <property type="project" value="TreeGrafter"/>
</dbReference>
<reference evidence="6" key="1">
    <citation type="submission" date="2025-08" db="UniProtKB">
        <authorList>
            <consortium name="RefSeq"/>
        </authorList>
    </citation>
    <scope>IDENTIFICATION</scope>
    <source>
        <tissue evidence="6">Silk gland</tissue>
    </source>
</reference>
<feature type="domain" description="Pseudouridine synthase I TruA alpha/beta" evidence="4">
    <location>
        <begin position="217"/>
        <end position="331"/>
    </location>
</feature>
<organism evidence="5 6">
    <name type="scientific">Bombyx mandarina</name>
    <name type="common">Wild silk moth</name>
    <name type="synonym">Wild silkworm</name>
    <dbReference type="NCBI Taxonomy" id="7092"/>
    <lineage>
        <taxon>Eukaryota</taxon>
        <taxon>Metazoa</taxon>
        <taxon>Ecdysozoa</taxon>
        <taxon>Arthropoda</taxon>
        <taxon>Hexapoda</taxon>
        <taxon>Insecta</taxon>
        <taxon>Pterygota</taxon>
        <taxon>Neoptera</taxon>
        <taxon>Endopterygota</taxon>
        <taxon>Lepidoptera</taxon>
        <taxon>Glossata</taxon>
        <taxon>Ditrysia</taxon>
        <taxon>Bombycoidea</taxon>
        <taxon>Bombycidae</taxon>
        <taxon>Bombycinae</taxon>
        <taxon>Bombyx</taxon>
    </lineage>
</organism>